<proteinExistence type="predicted"/>
<dbReference type="Pfam" id="PF05448">
    <property type="entry name" value="AXE1"/>
    <property type="match status" value="1"/>
</dbReference>
<dbReference type="SUPFAM" id="SSF53474">
    <property type="entry name" value="alpha/beta-Hydrolases"/>
    <property type="match status" value="1"/>
</dbReference>
<dbReference type="InterPro" id="IPR008391">
    <property type="entry name" value="AXE1_dom"/>
</dbReference>
<keyword evidence="3" id="KW-1185">Reference proteome</keyword>
<sequence>MLTDLPLEELRAYRPHVPEPEDFDDFWSTTLAEARAAGGRATSVPADTPVTAVRVEDVTFPGFGGEPVRAWFLAPPSDQPLPCVVELIGYGGGRGLPHERLGYAASGFAHLVMDTRGQASTWGSGGGTPDPHGSGPAHPGMMTRGICSPHTYYYRRLITDAVRAVDHALGRDDVDRSRVAVAGTSQGGGLALAAGALHEDVAAVVADVPFLCHFERAVRVTDAAPYSEITSYLSVHRGAAEQVFRTLSYVDGVTMARRVTAPTMVSVALMDATCPPSTVFAAANALPTPPTLEVYPFNDHEGGAQEQWLRAVAWLGRVLA</sequence>
<organism evidence="2 3">
    <name type="scientific">Ornithinimicrobium pekingense</name>
    <dbReference type="NCBI Taxonomy" id="384677"/>
    <lineage>
        <taxon>Bacteria</taxon>
        <taxon>Bacillati</taxon>
        <taxon>Actinomycetota</taxon>
        <taxon>Actinomycetes</taxon>
        <taxon>Micrococcales</taxon>
        <taxon>Ornithinimicrobiaceae</taxon>
        <taxon>Ornithinimicrobium</taxon>
    </lineage>
</organism>
<dbReference type="RefSeq" id="WP_022922322.1">
    <property type="nucleotide sequence ID" value="NZ_BMLB01000007.1"/>
</dbReference>
<dbReference type="Gene3D" id="3.40.50.1820">
    <property type="entry name" value="alpha/beta hydrolase"/>
    <property type="match status" value="1"/>
</dbReference>
<evidence type="ECO:0000259" key="1">
    <source>
        <dbReference type="Pfam" id="PF05448"/>
    </source>
</evidence>
<protein>
    <submittedName>
        <fullName evidence="2">Acetylxylan esterase</fullName>
    </submittedName>
</protein>
<dbReference type="EMBL" id="BMLB01000007">
    <property type="protein sequence ID" value="GGK79959.1"/>
    <property type="molecule type" value="Genomic_DNA"/>
</dbReference>
<dbReference type="PANTHER" id="PTHR40111:SF1">
    <property type="entry name" value="CEPHALOSPORIN-C DEACETYLASE"/>
    <property type="match status" value="1"/>
</dbReference>
<reference evidence="3" key="1">
    <citation type="journal article" date="2019" name="Int. J. Syst. Evol. Microbiol.">
        <title>The Global Catalogue of Microorganisms (GCM) 10K type strain sequencing project: providing services to taxonomists for standard genome sequencing and annotation.</title>
        <authorList>
            <consortium name="The Broad Institute Genomics Platform"/>
            <consortium name="The Broad Institute Genome Sequencing Center for Infectious Disease"/>
            <person name="Wu L."/>
            <person name="Ma J."/>
        </authorList>
    </citation>
    <scope>NUCLEOTIDE SEQUENCE [LARGE SCALE GENOMIC DNA]</scope>
    <source>
        <strain evidence="3">CGMCC 1.5362</strain>
    </source>
</reference>
<comment type="caution">
    <text evidence="2">The sequence shown here is derived from an EMBL/GenBank/DDBJ whole genome shotgun (WGS) entry which is preliminary data.</text>
</comment>
<dbReference type="PANTHER" id="PTHR40111">
    <property type="entry name" value="CEPHALOSPORIN-C DEACETYLASE"/>
    <property type="match status" value="1"/>
</dbReference>
<dbReference type="Proteomes" id="UP000662111">
    <property type="component" value="Unassembled WGS sequence"/>
</dbReference>
<evidence type="ECO:0000313" key="2">
    <source>
        <dbReference type="EMBL" id="GGK79959.1"/>
    </source>
</evidence>
<accession>A0ABQ2FC59</accession>
<name>A0ABQ2FC59_9MICO</name>
<evidence type="ECO:0000313" key="3">
    <source>
        <dbReference type="Proteomes" id="UP000662111"/>
    </source>
</evidence>
<dbReference type="InterPro" id="IPR029058">
    <property type="entry name" value="AB_hydrolase_fold"/>
</dbReference>
<gene>
    <name evidence="2" type="ORF">GCM10011509_30650</name>
</gene>
<dbReference type="InterPro" id="IPR039069">
    <property type="entry name" value="CE7"/>
</dbReference>
<feature type="domain" description="Acetyl xylan esterase" evidence="1">
    <location>
        <begin position="2"/>
        <end position="315"/>
    </location>
</feature>